<dbReference type="Gene3D" id="3.40.50.1010">
    <property type="entry name" value="5'-nuclease"/>
    <property type="match status" value="1"/>
</dbReference>
<comment type="cofactor">
    <cofactor evidence="1 8">
        <name>Mg(2+)</name>
        <dbReference type="ChEBI" id="CHEBI:18420"/>
    </cofactor>
</comment>
<evidence type="ECO:0000256" key="4">
    <source>
        <dbReference type="ARBA" id="ARBA00022723"/>
    </source>
</evidence>
<dbReference type="EC" id="3.1.-.-" evidence="8"/>
<dbReference type="KEGG" id="atx:GCD22_02577"/>
<evidence type="ECO:0000256" key="3">
    <source>
        <dbReference type="ARBA" id="ARBA00022722"/>
    </source>
</evidence>
<feature type="binding site" evidence="8">
    <location>
        <position position="97"/>
    </location>
    <ligand>
        <name>Mg(2+)</name>
        <dbReference type="ChEBI" id="CHEBI:18420"/>
    </ligand>
</feature>
<dbReference type="InterPro" id="IPR050556">
    <property type="entry name" value="Type_II_TA_system_RNase"/>
</dbReference>
<dbReference type="GO" id="GO:0090729">
    <property type="term" value="F:toxin activity"/>
    <property type="evidence" value="ECO:0007669"/>
    <property type="project" value="UniProtKB-KW"/>
</dbReference>
<keyword evidence="8" id="KW-0800">Toxin</keyword>
<evidence type="ECO:0000313" key="11">
    <source>
        <dbReference type="Proteomes" id="UP000363590"/>
    </source>
</evidence>
<comment type="function">
    <text evidence="8">Toxic component of a toxin-antitoxin (TA) system. An RNase.</text>
</comment>
<keyword evidence="6 8" id="KW-0460">Magnesium</keyword>
<reference evidence="10 11" key="1">
    <citation type="submission" date="2019-10" db="EMBL/GenBank/DDBJ databases">
        <authorList>
            <person name="Wang R."/>
        </authorList>
    </citation>
    <scope>NUCLEOTIDE SEQUENCE [LARGE SCALE GENOMIC DNA]</scope>
    <source>
        <strain evidence="10 11">ATCC 19377</strain>
    </source>
</reference>
<evidence type="ECO:0000259" key="9">
    <source>
        <dbReference type="Pfam" id="PF01850"/>
    </source>
</evidence>
<accession>A0A5P9XT13</accession>
<feature type="domain" description="PIN" evidence="9">
    <location>
        <begin position="3"/>
        <end position="124"/>
    </location>
</feature>
<evidence type="ECO:0000256" key="5">
    <source>
        <dbReference type="ARBA" id="ARBA00022801"/>
    </source>
</evidence>
<dbReference type="CDD" id="cd18748">
    <property type="entry name" value="PIN_VapC4-5_FitB-like"/>
    <property type="match status" value="1"/>
</dbReference>
<comment type="similarity">
    <text evidence="7 8">Belongs to the PINc/VapC protein family.</text>
</comment>
<evidence type="ECO:0000256" key="8">
    <source>
        <dbReference type="HAMAP-Rule" id="MF_00265"/>
    </source>
</evidence>
<dbReference type="EMBL" id="CP045571">
    <property type="protein sequence ID" value="QFX96759.1"/>
    <property type="molecule type" value="Genomic_DNA"/>
</dbReference>
<keyword evidence="5 8" id="KW-0378">Hydrolase</keyword>
<evidence type="ECO:0000256" key="6">
    <source>
        <dbReference type="ARBA" id="ARBA00022842"/>
    </source>
</evidence>
<dbReference type="Pfam" id="PF01850">
    <property type="entry name" value="PIN"/>
    <property type="match status" value="1"/>
</dbReference>
<dbReference type="GO" id="GO:0000287">
    <property type="term" value="F:magnesium ion binding"/>
    <property type="evidence" value="ECO:0007669"/>
    <property type="project" value="UniProtKB-UniRule"/>
</dbReference>
<evidence type="ECO:0000256" key="2">
    <source>
        <dbReference type="ARBA" id="ARBA00022649"/>
    </source>
</evidence>
<dbReference type="InterPro" id="IPR022907">
    <property type="entry name" value="VapC_family"/>
</dbReference>
<proteinExistence type="inferred from homology"/>
<dbReference type="GO" id="GO:0004540">
    <property type="term" value="F:RNA nuclease activity"/>
    <property type="evidence" value="ECO:0007669"/>
    <property type="project" value="InterPro"/>
</dbReference>
<dbReference type="InterPro" id="IPR029060">
    <property type="entry name" value="PIN-like_dom_sf"/>
</dbReference>
<dbReference type="GO" id="GO:0016787">
    <property type="term" value="F:hydrolase activity"/>
    <property type="evidence" value="ECO:0007669"/>
    <property type="project" value="UniProtKB-KW"/>
</dbReference>
<dbReference type="PANTHER" id="PTHR33653">
    <property type="entry name" value="RIBONUCLEASE VAPC2"/>
    <property type="match status" value="1"/>
</dbReference>
<keyword evidence="2 8" id="KW-1277">Toxin-antitoxin system</keyword>
<sequence length="133" mass="14262">MRYLLDTNIISDLVKQPQGAIATAITEIGEDAVFTSIIVACELRYGVVKKGSSRLAAQVEAILSALEIAPFDEPADEFYAQIRNQLTKSGTIIGPNDLLIAAHALALGAVLVTANESEFSRVPGLQVHNWLSI</sequence>
<dbReference type="HAMAP" id="MF_00265">
    <property type="entry name" value="VapC_Nob1"/>
    <property type="match status" value="1"/>
</dbReference>
<dbReference type="InterPro" id="IPR002716">
    <property type="entry name" value="PIN_dom"/>
</dbReference>
<evidence type="ECO:0000256" key="7">
    <source>
        <dbReference type="ARBA" id="ARBA00038093"/>
    </source>
</evidence>
<gene>
    <name evidence="10" type="primary">vapC2</name>
    <name evidence="8" type="synonym">vapC</name>
    <name evidence="10" type="ORF">GCD22_02577</name>
</gene>
<keyword evidence="3 8" id="KW-0540">Nuclease</keyword>
<organism evidence="10 11">
    <name type="scientific">Acidithiobacillus thiooxidans ATCC 19377</name>
    <dbReference type="NCBI Taxonomy" id="637390"/>
    <lineage>
        <taxon>Bacteria</taxon>
        <taxon>Pseudomonadati</taxon>
        <taxon>Pseudomonadota</taxon>
        <taxon>Acidithiobacillia</taxon>
        <taxon>Acidithiobacillales</taxon>
        <taxon>Acidithiobacillaceae</taxon>
        <taxon>Acidithiobacillus</taxon>
    </lineage>
</organism>
<dbReference type="PANTHER" id="PTHR33653:SF1">
    <property type="entry name" value="RIBONUCLEASE VAPC2"/>
    <property type="match status" value="1"/>
</dbReference>
<evidence type="ECO:0000313" key="10">
    <source>
        <dbReference type="EMBL" id="QFX96759.1"/>
    </source>
</evidence>
<evidence type="ECO:0000256" key="1">
    <source>
        <dbReference type="ARBA" id="ARBA00001946"/>
    </source>
</evidence>
<dbReference type="Proteomes" id="UP000363590">
    <property type="component" value="Chromosome"/>
</dbReference>
<dbReference type="AlphaFoldDB" id="A0A5P9XT13"/>
<protein>
    <recommendedName>
        <fullName evidence="8">Ribonuclease VapC</fullName>
        <shortName evidence="8">RNase VapC</shortName>
        <ecNumber evidence="8">3.1.-.-</ecNumber>
    </recommendedName>
    <alternativeName>
        <fullName evidence="8">Toxin VapC</fullName>
    </alternativeName>
</protein>
<dbReference type="SUPFAM" id="SSF88723">
    <property type="entry name" value="PIN domain-like"/>
    <property type="match status" value="1"/>
</dbReference>
<feature type="binding site" evidence="8">
    <location>
        <position position="6"/>
    </location>
    <ligand>
        <name>Mg(2+)</name>
        <dbReference type="ChEBI" id="CHEBI:18420"/>
    </ligand>
</feature>
<keyword evidence="4 8" id="KW-0479">Metal-binding</keyword>
<name>A0A5P9XT13_ACITH</name>